<dbReference type="InterPro" id="IPR035979">
    <property type="entry name" value="RBD_domain_sf"/>
</dbReference>
<dbReference type="GO" id="GO:0034517">
    <property type="term" value="P:ribophagy"/>
    <property type="evidence" value="ECO:0007669"/>
    <property type="project" value="TreeGrafter"/>
</dbReference>
<dbReference type="GO" id="GO:1990904">
    <property type="term" value="C:ribonucleoprotein complex"/>
    <property type="evidence" value="ECO:0007669"/>
    <property type="project" value="TreeGrafter"/>
</dbReference>
<feature type="domain" description="RRM" evidence="4">
    <location>
        <begin position="274"/>
        <end position="357"/>
    </location>
</feature>
<dbReference type="Pfam" id="PF02136">
    <property type="entry name" value="NTF2"/>
    <property type="match status" value="1"/>
</dbReference>
<dbReference type="CDD" id="cd00590">
    <property type="entry name" value="RRM_SF"/>
    <property type="match status" value="1"/>
</dbReference>
<dbReference type="Pfam" id="PF00076">
    <property type="entry name" value="RRM_1"/>
    <property type="match status" value="1"/>
</dbReference>
<dbReference type="GO" id="GO:0003729">
    <property type="term" value="F:mRNA binding"/>
    <property type="evidence" value="ECO:0007669"/>
    <property type="project" value="TreeGrafter"/>
</dbReference>
<dbReference type="GO" id="GO:0005829">
    <property type="term" value="C:cytosol"/>
    <property type="evidence" value="ECO:0007669"/>
    <property type="project" value="TreeGrafter"/>
</dbReference>
<dbReference type="Gene3D" id="3.30.70.330">
    <property type="match status" value="1"/>
</dbReference>
<keyword evidence="8" id="KW-1185">Reference proteome</keyword>
<dbReference type="InterPro" id="IPR002075">
    <property type="entry name" value="NTF2_dom"/>
</dbReference>
<comment type="caution">
    <text evidence="6">The sequence shown here is derived from an EMBL/GenBank/DDBJ whole genome shotgun (WGS) entry which is preliminary data.</text>
</comment>
<dbReference type="PROSITE" id="PS50102">
    <property type="entry name" value="RRM"/>
    <property type="match status" value="1"/>
</dbReference>
<dbReference type="Proteomes" id="UP000697297">
    <property type="component" value="Unassembled WGS sequence"/>
</dbReference>
<evidence type="ECO:0000259" key="5">
    <source>
        <dbReference type="PROSITE" id="PS50177"/>
    </source>
</evidence>
<feature type="domain" description="NTF2" evidence="5">
    <location>
        <begin position="11"/>
        <end position="138"/>
    </location>
</feature>
<dbReference type="Proteomes" id="UP000738402">
    <property type="component" value="Unassembled WGS sequence"/>
</dbReference>
<evidence type="ECO:0000313" key="7">
    <source>
        <dbReference type="EMBL" id="KAG7768852.1"/>
    </source>
</evidence>
<dbReference type="AlphaFoldDB" id="A0AAN6I290"/>
<dbReference type="InterPro" id="IPR000504">
    <property type="entry name" value="RRM_dom"/>
</dbReference>
<feature type="compositionally biased region" description="Basic and acidic residues" evidence="3">
    <location>
        <begin position="216"/>
        <end position="259"/>
    </location>
</feature>
<dbReference type="SUPFAM" id="SSF54427">
    <property type="entry name" value="NTF2-like"/>
    <property type="match status" value="1"/>
</dbReference>
<feature type="compositionally biased region" description="Acidic residues" evidence="3">
    <location>
        <begin position="178"/>
        <end position="189"/>
    </location>
</feature>
<dbReference type="SMART" id="SM00360">
    <property type="entry name" value="RRM"/>
    <property type="match status" value="1"/>
</dbReference>
<dbReference type="SUPFAM" id="SSF54928">
    <property type="entry name" value="RNA-binding domain, RBD"/>
    <property type="match status" value="1"/>
</dbReference>
<name>A0AAN6I290_9ASCO</name>
<evidence type="ECO:0000256" key="3">
    <source>
        <dbReference type="SAM" id="MobiDB-lite"/>
    </source>
</evidence>
<dbReference type="EMBL" id="JAHLUN010000001">
    <property type="protein sequence ID" value="KAG7768852.1"/>
    <property type="molecule type" value="Genomic_DNA"/>
</dbReference>
<evidence type="ECO:0000256" key="1">
    <source>
        <dbReference type="ARBA" id="ARBA00022884"/>
    </source>
</evidence>
<keyword evidence="1 2" id="KW-0694">RNA-binding</keyword>
<organism evidence="6 9">
    <name type="scientific">Ogataea haglerorum</name>
    <dbReference type="NCBI Taxonomy" id="1937702"/>
    <lineage>
        <taxon>Eukaryota</taxon>
        <taxon>Fungi</taxon>
        <taxon>Dikarya</taxon>
        <taxon>Ascomycota</taxon>
        <taxon>Saccharomycotina</taxon>
        <taxon>Pichiomycetes</taxon>
        <taxon>Pichiales</taxon>
        <taxon>Pichiaceae</taxon>
        <taxon>Ogataea</taxon>
    </lineage>
</organism>
<evidence type="ECO:0008006" key="10">
    <source>
        <dbReference type="Google" id="ProtNLM"/>
    </source>
</evidence>
<evidence type="ECO:0000259" key="4">
    <source>
        <dbReference type="PROSITE" id="PS50102"/>
    </source>
</evidence>
<dbReference type="PANTHER" id="PTHR10693:SF20">
    <property type="entry name" value="AT27578P"/>
    <property type="match status" value="1"/>
</dbReference>
<gene>
    <name evidence="6" type="ORF">KL933_000135</name>
    <name evidence="7" type="ORF">KL946_000135</name>
</gene>
<evidence type="ECO:0000313" key="8">
    <source>
        <dbReference type="Proteomes" id="UP000697297"/>
    </source>
</evidence>
<dbReference type="EMBL" id="JAHLUH010000001">
    <property type="protein sequence ID" value="KAG7730340.1"/>
    <property type="molecule type" value="Genomic_DNA"/>
</dbReference>
<sequence>MSDIDQDPNRVAIAFIEYYYNLIHSGTENLYQLYSQNAVLRHGDYKAPLSADVVAAEGPAEIKAHWAKSKLAGSKVMIQSIDASKSFQESILIVCVGELAPKSSHDTESVAYKFVQTFLLVPTVKRSVYDVYNDVLNFLPDVDSNYDPEPESATETPDSAEKGEVFSVQSKESTPETGEGEEEEPEQPEQPEQQPERPVTSKPMSWADQIASAAAKKVEAKKTKESKELKEEKRERRDEKKEDEKKEDKKDKKEDEEFKKHKSRMVNKKGQVVYPIYVKGVTSAITEEELQKHLEENFGNVDLCKIDRMIALVNFTEQSSQKKAIKTGAIHVKGVEIKLEPRAKKDAAPVVAKKKRKGGKNGGVSEDGFRKVGK</sequence>
<protein>
    <recommendedName>
        <fullName evidence="10">NTF2 domain-containing protein</fullName>
    </recommendedName>
</protein>
<evidence type="ECO:0000313" key="6">
    <source>
        <dbReference type="EMBL" id="KAG7730340.1"/>
    </source>
</evidence>
<dbReference type="PROSITE" id="PS50177">
    <property type="entry name" value="NTF2_DOMAIN"/>
    <property type="match status" value="1"/>
</dbReference>
<dbReference type="InterPro" id="IPR018222">
    <property type="entry name" value="Nuclear_transport_factor_2_euk"/>
</dbReference>
<dbReference type="InterPro" id="IPR039539">
    <property type="entry name" value="Ras_GTPase_bind_prot"/>
</dbReference>
<dbReference type="InterPro" id="IPR012677">
    <property type="entry name" value="Nucleotide-bd_a/b_plait_sf"/>
</dbReference>
<accession>A0AAN6I290</accession>
<proteinExistence type="predicted"/>
<dbReference type="Gene3D" id="3.10.450.50">
    <property type="match status" value="1"/>
</dbReference>
<dbReference type="PANTHER" id="PTHR10693">
    <property type="entry name" value="RAS GTPASE-ACTIVATING PROTEIN-BINDING PROTEIN"/>
    <property type="match status" value="1"/>
</dbReference>
<dbReference type="GO" id="GO:1990861">
    <property type="term" value="C:Ubp3-Bre5 deubiquitination complex"/>
    <property type="evidence" value="ECO:0007669"/>
    <property type="project" value="TreeGrafter"/>
</dbReference>
<evidence type="ECO:0000313" key="9">
    <source>
        <dbReference type="Proteomes" id="UP000738402"/>
    </source>
</evidence>
<dbReference type="GO" id="GO:0016579">
    <property type="term" value="P:protein deubiquitination"/>
    <property type="evidence" value="ECO:0007669"/>
    <property type="project" value="TreeGrafter"/>
</dbReference>
<evidence type="ECO:0000256" key="2">
    <source>
        <dbReference type="PROSITE-ProRule" id="PRU00176"/>
    </source>
</evidence>
<dbReference type="InterPro" id="IPR032710">
    <property type="entry name" value="NTF2-like_dom_sf"/>
</dbReference>
<feature type="region of interest" description="Disordered" evidence="3">
    <location>
        <begin position="344"/>
        <end position="374"/>
    </location>
</feature>
<reference evidence="6 8" key="1">
    <citation type="journal article" date="2021" name="G3 (Bethesda)">
        <title>Genomic diversity, chromosomal rearrangements, and interspecies hybridization in the ogataea polymorpha species complex.</title>
        <authorList>
            <person name="Hanson S.J."/>
            <person name="Cinneide E.O."/>
            <person name="Salzberg L.I."/>
            <person name="Wolfe K.H."/>
            <person name="McGowan J."/>
            <person name="Fitzpatrick D.A."/>
            <person name="Matlin K."/>
        </authorList>
    </citation>
    <scope>NUCLEOTIDE SEQUENCE</scope>
    <source>
        <strain evidence="7">81-436-3</strain>
        <strain evidence="6">83-405-1</strain>
    </source>
</reference>
<feature type="region of interest" description="Disordered" evidence="3">
    <location>
        <begin position="141"/>
        <end position="264"/>
    </location>
</feature>